<reference evidence="1" key="1">
    <citation type="journal article" date="2017" name="Nature">
        <title>The genome of Chenopodium quinoa.</title>
        <authorList>
            <person name="Jarvis D.E."/>
            <person name="Ho Y.S."/>
            <person name="Lightfoot D.J."/>
            <person name="Schmoeckel S.M."/>
            <person name="Li B."/>
            <person name="Borm T.J.A."/>
            <person name="Ohyanagi H."/>
            <person name="Mineta K."/>
            <person name="Michell C.T."/>
            <person name="Saber N."/>
            <person name="Kharbatia N.M."/>
            <person name="Rupper R.R."/>
            <person name="Sharp A.R."/>
            <person name="Dally N."/>
            <person name="Boughton B.A."/>
            <person name="Woo Y.H."/>
            <person name="Gao G."/>
            <person name="Schijlen E.G.W.M."/>
            <person name="Guo X."/>
            <person name="Momin A.A."/>
            <person name="Negrao S."/>
            <person name="Al-Babili S."/>
            <person name="Gehring C."/>
            <person name="Roessner U."/>
            <person name="Jung C."/>
            <person name="Murphy K."/>
            <person name="Arold S.T."/>
            <person name="Gojobori T."/>
            <person name="van der Linden C.G."/>
            <person name="van Loo E.N."/>
            <person name="Jellen E.N."/>
            <person name="Maughan P.J."/>
            <person name="Tester M."/>
        </authorList>
    </citation>
    <scope>NUCLEOTIDE SEQUENCE [LARGE SCALE GENOMIC DNA]</scope>
    <source>
        <strain evidence="1">cv. PI 614886</strain>
    </source>
</reference>
<dbReference type="AlphaFoldDB" id="A0A803LG13"/>
<keyword evidence="2" id="KW-1185">Reference proteome</keyword>
<organism evidence="1 2">
    <name type="scientific">Chenopodium quinoa</name>
    <name type="common">Quinoa</name>
    <dbReference type="NCBI Taxonomy" id="63459"/>
    <lineage>
        <taxon>Eukaryota</taxon>
        <taxon>Viridiplantae</taxon>
        <taxon>Streptophyta</taxon>
        <taxon>Embryophyta</taxon>
        <taxon>Tracheophyta</taxon>
        <taxon>Spermatophyta</taxon>
        <taxon>Magnoliopsida</taxon>
        <taxon>eudicotyledons</taxon>
        <taxon>Gunneridae</taxon>
        <taxon>Pentapetalae</taxon>
        <taxon>Caryophyllales</taxon>
        <taxon>Chenopodiaceae</taxon>
        <taxon>Chenopodioideae</taxon>
        <taxon>Atripliceae</taxon>
        <taxon>Chenopodium</taxon>
    </lineage>
</organism>
<reference evidence="1" key="2">
    <citation type="submission" date="2021-03" db="UniProtKB">
        <authorList>
            <consortium name="EnsemblPlants"/>
        </authorList>
    </citation>
    <scope>IDENTIFICATION</scope>
</reference>
<dbReference type="Pfam" id="PF14299">
    <property type="entry name" value="PP2"/>
    <property type="match status" value="1"/>
</dbReference>
<name>A0A803LG13_CHEQI</name>
<dbReference type="Proteomes" id="UP000596660">
    <property type="component" value="Unplaced"/>
</dbReference>
<accession>A0A803LG13</accession>
<dbReference type="PANTHER" id="PTHR32278">
    <property type="entry name" value="F-BOX DOMAIN-CONTAINING PROTEIN"/>
    <property type="match status" value="1"/>
</dbReference>
<dbReference type="Gramene" id="AUR62012910-RA">
    <property type="protein sequence ID" value="AUR62012910-RA:cds"/>
    <property type="gene ID" value="AUR62012910"/>
</dbReference>
<dbReference type="InterPro" id="IPR025886">
    <property type="entry name" value="PP2-like"/>
</dbReference>
<evidence type="ECO:0000313" key="2">
    <source>
        <dbReference type="Proteomes" id="UP000596660"/>
    </source>
</evidence>
<sequence length="129" mass="14623">MLSPNTRYGAYLVFDVTSNVWEFYDLPIDVAVETSGGEEVVTGRVYLDPRRAGIFDREYDLVASFDDEGPEENVKLPNKRKDGWLEVEIGEFFTREEDERVTFSLMEVKAGIAKGGLVVEGIEIRPIIE</sequence>
<dbReference type="PANTHER" id="PTHR32278:SF111">
    <property type="entry name" value="F-BOX PROTEIN PP2-B12-RELATED"/>
    <property type="match status" value="1"/>
</dbReference>
<evidence type="ECO:0000313" key="1">
    <source>
        <dbReference type="EnsemblPlants" id="AUR62012910-RA:cds"/>
    </source>
</evidence>
<dbReference type="OMA" id="HEKADGW"/>
<proteinExistence type="predicted"/>
<dbReference type="EnsemblPlants" id="AUR62012910-RA">
    <property type="protein sequence ID" value="AUR62012910-RA:cds"/>
    <property type="gene ID" value="AUR62012910"/>
</dbReference>
<protein>
    <submittedName>
        <fullName evidence="1">Uncharacterized protein</fullName>
    </submittedName>
</protein>